<reference evidence="1" key="1">
    <citation type="submission" date="2019-12" db="EMBL/GenBank/DDBJ databases">
        <authorList>
            <person name="Scholes J."/>
        </authorList>
    </citation>
    <scope>NUCLEOTIDE SEQUENCE</scope>
</reference>
<keyword evidence="2" id="KW-1185">Reference proteome</keyword>
<dbReference type="AlphaFoldDB" id="A0A9N7NKH3"/>
<organism evidence="1 2">
    <name type="scientific">Striga hermonthica</name>
    <name type="common">Purple witchweed</name>
    <name type="synonym">Buchnera hermonthica</name>
    <dbReference type="NCBI Taxonomy" id="68872"/>
    <lineage>
        <taxon>Eukaryota</taxon>
        <taxon>Viridiplantae</taxon>
        <taxon>Streptophyta</taxon>
        <taxon>Embryophyta</taxon>
        <taxon>Tracheophyta</taxon>
        <taxon>Spermatophyta</taxon>
        <taxon>Magnoliopsida</taxon>
        <taxon>eudicotyledons</taxon>
        <taxon>Gunneridae</taxon>
        <taxon>Pentapetalae</taxon>
        <taxon>asterids</taxon>
        <taxon>lamiids</taxon>
        <taxon>Lamiales</taxon>
        <taxon>Orobanchaceae</taxon>
        <taxon>Buchnereae</taxon>
        <taxon>Striga</taxon>
    </lineage>
</organism>
<protein>
    <submittedName>
        <fullName evidence="1">Uncharacterized protein</fullName>
    </submittedName>
</protein>
<evidence type="ECO:0000313" key="2">
    <source>
        <dbReference type="Proteomes" id="UP001153555"/>
    </source>
</evidence>
<dbReference type="EMBL" id="CACSLK010027833">
    <property type="protein sequence ID" value="CAA0832398.1"/>
    <property type="molecule type" value="Genomic_DNA"/>
</dbReference>
<dbReference type="OrthoDB" id="913719at2759"/>
<evidence type="ECO:0000313" key="1">
    <source>
        <dbReference type="EMBL" id="CAA0832398.1"/>
    </source>
</evidence>
<comment type="caution">
    <text evidence="1">The sequence shown here is derived from an EMBL/GenBank/DDBJ whole genome shotgun (WGS) entry which is preliminary data.</text>
</comment>
<sequence>MRMTSYIKSIDGRAWLSVLTGWEPPIKEVEGVKHEKNEAKYSTGESSLANFNSKALNAIFGTVDDNMFCLISRALLPKMNGTPYNVIVRVRGVFVKRGYVFLRQNLRLFKCSKTRISRHAWPS</sequence>
<dbReference type="Proteomes" id="UP001153555">
    <property type="component" value="Unassembled WGS sequence"/>
</dbReference>
<accession>A0A9N7NKH3</accession>
<gene>
    <name evidence="1" type="ORF">SHERM_27693</name>
</gene>
<proteinExistence type="predicted"/>
<name>A0A9N7NKH3_STRHE</name>